<organism evidence="2 3">
    <name type="scientific">Trinickia violacea</name>
    <dbReference type="NCBI Taxonomy" id="2571746"/>
    <lineage>
        <taxon>Bacteria</taxon>
        <taxon>Pseudomonadati</taxon>
        <taxon>Pseudomonadota</taxon>
        <taxon>Betaproteobacteria</taxon>
        <taxon>Burkholderiales</taxon>
        <taxon>Burkholderiaceae</taxon>
        <taxon>Trinickia</taxon>
    </lineage>
</organism>
<dbReference type="Pfam" id="PF00561">
    <property type="entry name" value="Abhydrolase_1"/>
    <property type="match status" value="1"/>
</dbReference>
<sequence>MINTFHRVGTGPHPVIVLHGWFGDARSFAPMECALDHDTFTYVFMDYRGYGQMQSAHGDYTIDEIANDALALADALGFDTFSLIGHSMGGMAIERVAMLAPKRVRMLIPVAPVPSCGVEFDDSRRTLFESAVEQIECRQAIIDRSTGHRLPAAWVRAKAMYSWTHSSKRAYGAYLEAWSSANFSEAIKGVPYPVRVLIGEHDPTYNAALMNATYLAWYPDSKLEVLPNAGHYPMDEVPLALVASLERCLLSAKV</sequence>
<dbReference type="InterPro" id="IPR000073">
    <property type="entry name" value="AB_hydrolase_1"/>
</dbReference>
<dbReference type="PANTHER" id="PTHR43194:SF2">
    <property type="entry name" value="PEROXISOMAL MEMBRANE PROTEIN LPX1"/>
    <property type="match status" value="1"/>
</dbReference>
<dbReference type="PANTHER" id="PTHR43194">
    <property type="entry name" value="HYDROLASE ALPHA/BETA FOLD FAMILY"/>
    <property type="match status" value="1"/>
</dbReference>
<gene>
    <name evidence="2" type="ORF">FAZ95_25785</name>
</gene>
<reference evidence="2 3" key="1">
    <citation type="submission" date="2019-05" db="EMBL/GenBank/DDBJ databases">
        <title>Burkholderia sp. DHOD12, isolated from subtropical forest soil.</title>
        <authorList>
            <person name="Gao Z.-H."/>
            <person name="Qiu L.-H."/>
        </authorList>
    </citation>
    <scope>NUCLEOTIDE SEQUENCE [LARGE SCALE GENOMIC DNA]</scope>
    <source>
        <strain evidence="2 3">DHOD12</strain>
    </source>
</reference>
<dbReference type="EMBL" id="CP040078">
    <property type="protein sequence ID" value="QCP52573.1"/>
    <property type="molecule type" value="Genomic_DNA"/>
</dbReference>
<feature type="domain" description="AB hydrolase-1" evidence="1">
    <location>
        <begin position="14"/>
        <end position="236"/>
    </location>
</feature>
<dbReference type="AlphaFoldDB" id="A0A4P8IYE1"/>
<evidence type="ECO:0000259" key="1">
    <source>
        <dbReference type="Pfam" id="PF00561"/>
    </source>
</evidence>
<dbReference type="RefSeq" id="WP_137335344.1">
    <property type="nucleotide sequence ID" value="NZ_CP040078.1"/>
</dbReference>
<dbReference type="GO" id="GO:0016787">
    <property type="term" value="F:hydrolase activity"/>
    <property type="evidence" value="ECO:0007669"/>
    <property type="project" value="UniProtKB-KW"/>
</dbReference>
<dbReference type="Gene3D" id="3.40.50.1820">
    <property type="entry name" value="alpha/beta hydrolase"/>
    <property type="match status" value="1"/>
</dbReference>
<dbReference type="InterPro" id="IPR029058">
    <property type="entry name" value="AB_hydrolase_fold"/>
</dbReference>
<protein>
    <submittedName>
        <fullName evidence="2">Alpha/beta hydrolase</fullName>
    </submittedName>
</protein>
<keyword evidence="2" id="KW-0378">Hydrolase</keyword>
<dbReference type="SUPFAM" id="SSF53474">
    <property type="entry name" value="alpha/beta-Hydrolases"/>
    <property type="match status" value="1"/>
</dbReference>
<evidence type="ECO:0000313" key="2">
    <source>
        <dbReference type="EMBL" id="QCP52573.1"/>
    </source>
</evidence>
<proteinExistence type="predicted"/>
<name>A0A4P8IYE1_9BURK</name>
<dbReference type="KEGG" id="tvl:FAZ95_25785"/>
<evidence type="ECO:0000313" key="3">
    <source>
        <dbReference type="Proteomes" id="UP000298656"/>
    </source>
</evidence>
<dbReference type="InterPro" id="IPR050228">
    <property type="entry name" value="Carboxylesterase_BioH"/>
</dbReference>
<dbReference type="Proteomes" id="UP000298656">
    <property type="component" value="Chromosome 2"/>
</dbReference>
<keyword evidence="3" id="KW-1185">Reference proteome</keyword>
<accession>A0A4P8IYE1</accession>
<dbReference type="OrthoDB" id="9780765at2"/>